<dbReference type="SMART" id="SM00886">
    <property type="entry name" value="Dabb"/>
    <property type="match status" value="1"/>
</dbReference>
<evidence type="ECO:0000259" key="1">
    <source>
        <dbReference type="PROSITE" id="PS51502"/>
    </source>
</evidence>
<dbReference type="InterPro" id="IPR013097">
    <property type="entry name" value="Dabb"/>
</dbReference>
<gene>
    <name evidence="2" type="ORF">V6E02_11175</name>
</gene>
<dbReference type="Proteomes" id="UP001482231">
    <property type="component" value="Unassembled WGS sequence"/>
</dbReference>
<dbReference type="PANTHER" id="PTHR30304:SF0">
    <property type="entry name" value="D-TAGATOSE-1,6-BISPHOSPHATE ALDOLASE SUBUNIT GATY-RELATED"/>
    <property type="match status" value="1"/>
</dbReference>
<sequence>MLIHMADLLQHARRNGYAVGGYDIVSLEFLEAIVAACERDGAPAILSLAESHFHHYDFATLMPAVVEAARRAQVPFAIHLDHGASQDSVIQAIRLGCNGVMVDGSHLPYADNVALTREVVAIAHGCGIPVEAELGYVPGVEGEDAALHPGELRMTEPEEAARFVADTGVDCLAVSVGTVHGRMRGTPVLDFARLAAIRDAVGIPLVIHGGTGLSDEQYRRLVESGMTKLNYYTALADAASASIRAQVEAMPGGGYTQLLAGVRAAIAQEVSRMNALLGASGRAAQVAAQCRPWREVLHAIGFNVAGELPPQAREELLREGVRRLSAIPGVRSVEAGVALRGEARYHYCWNIRFAAPEVVASYANHPIHRDYADRLFRPAAADRLTIDYSLDYHG</sequence>
<keyword evidence="2" id="KW-0456">Lyase</keyword>
<dbReference type="RefSeq" id="WP_347308885.1">
    <property type="nucleotide sequence ID" value="NZ_JBAJEX010000010.1"/>
</dbReference>
<organism evidence="2 3">
    <name type="scientific">Thiobacter aerophilum</name>
    <dbReference type="NCBI Taxonomy" id="3121275"/>
    <lineage>
        <taxon>Bacteria</taxon>
        <taxon>Pseudomonadati</taxon>
        <taxon>Pseudomonadota</taxon>
        <taxon>Betaproteobacteria</taxon>
        <taxon>Burkholderiales</taxon>
        <taxon>Thiobacteraceae</taxon>
        <taxon>Thiobacter</taxon>
    </lineage>
</organism>
<dbReference type="InterPro" id="IPR011008">
    <property type="entry name" value="Dimeric_a/b-barrel"/>
</dbReference>
<dbReference type="EMBL" id="JBAJEX010000010">
    <property type="protein sequence ID" value="MEO1767774.1"/>
    <property type="molecule type" value="Genomic_DNA"/>
</dbReference>
<dbReference type="SUPFAM" id="SSF54909">
    <property type="entry name" value="Dimeric alpha+beta barrel"/>
    <property type="match status" value="1"/>
</dbReference>
<dbReference type="Gene3D" id="3.20.20.70">
    <property type="entry name" value="Aldolase class I"/>
    <property type="match status" value="1"/>
</dbReference>
<dbReference type="SUPFAM" id="SSF51569">
    <property type="entry name" value="Aldolase"/>
    <property type="match status" value="1"/>
</dbReference>
<dbReference type="InterPro" id="IPR050246">
    <property type="entry name" value="Class_II_FBP_aldolase"/>
</dbReference>
<evidence type="ECO:0000313" key="2">
    <source>
        <dbReference type="EMBL" id="MEO1767774.1"/>
    </source>
</evidence>
<dbReference type="Pfam" id="PF07876">
    <property type="entry name" value="Dabb"/>
    <property type="match status" value="1"/>
</dbReference>
<accession>A0ABV0EGN8</accession>
<feature type="domain" description="Stress-response A/B barrel" evidence="1">
    <location>
        <begin position="296"/>
        <end position="388"/>
    </location>
</feature>
<dbReference type="InterPro" id="IPR013785">
    <property type="entry name" value="Aldolase_TIM"/>
</dbReference>
<dbReference type="EC" id="4.1.2.13" evidence="2"/>
<comment type="caution">
    <text evidence="2">The sequence shown here is derived from an EMBL/GenBank/DDBJ whole genome shotgun (WGS) entry which is preliminary data.</text>
</comment>
<proteinExistence type="predicted"/>
<dbReference type="Gene3D" id="3.30.70.100">
    <property type="match status" value="1"/>
</dbReference>
<dbReference type="PROSITE" id="PS51502">
    <property type="entry name" value="S_R_A_B_BARREL"/>
    <property type="match status" value="1"/>
</dbReference>
<evidence type="ECO:0000313" key="3">
    <source>
        <dbReference type="Proteomes" id="UP001482231"/>
    </source>
</evidence>
<dbReference type="InterPro" id="IPR000771">
    <property type="entry name" value="FBA_II"/>
</dbReference>
<protein>
    <submittedName>
        <fullName evidence="2">Class II fructose-bisphosphate aldolase</fullName>
        <ecNumber evidence="2">4.1.2.13</ecNumber>
    </submittedName>
</protein>
<keyword evidence="3" id="KW-1185">Reference proteome</keyword>
<name>A0ABV0EGN8_9BURK</name>
<dbReference type="PANTHER" id="PTHR30304">
    <property type="entry name" value="D-TAGATOSE-1,6-BISPHOSPHATE ALDOLASE"/>
    <property type="match status" value="1"/>
</dbReference>
<dbReference type="Pfam" id="PF01116">
    <property type="entry name" value="F_bP_aldolase"/>
    <property type="match status" value="1"/>
</dbReference>
<dbReference type="GO" id="GO:0004332">
    <property type="term" value="F:fructose-bisphosphate aldolase activity"/>
    <property type="evidence" value="ECO:0007669"/>
    <property type="project" value="UniProtKB-EC"/>
</dbReference>
<dbReference type="CDD" id="cd00947">
    <property type="entry name" value="TBP_aldolase_IIB"/>
    <property type="match status" value="1"/>
</dbReference>
<reference evidence="2 3" key="1">
    <citation type="submission" date="2024-02" db="EMBL/GenBank/DDBJ databases">
        <title>New thermophilic sulfur-oxidizing bacteria from a hot springs of the Uzon caldera (Kamchatka, Russia).</title>
        <authorList>
            <person name="Dukat A.M."/>
            <person name="Elcheninov A.G."/>
            <person name="Frolov E.N."/>
        </authorList>
    </citation>
    <scope>NUCLEOTIDE SEQUENCE [LARGE SCALE GENOMIC DNA]</scope>
    <source>
        <strain evidence="2 3">AK1</strain>
    </source>
</reference>